<feature type="region of interest" description="Disordered" evidence="1">
    <location>
        <begin position="15"/>
        <end position="39"/>
    </location>
</feature>
<dbReference type="OrthoDB" id="9778801at2"/>
<evidence type="ECO:0000313" key="3">
    <source>
        <dbReference type="Proteomes" id="UP000253370"/>
    </source>
</evidence>
<name>A0A365U9D5_9RHOB</name>
<dbReference type="AlphaFoldDB" id="A0A365U9D5"/>
<dbReference type="PANTHER" id="PTHR33973:SF4">
    <property type="entry name" value="OS07G0153300 PROTEIN"/>
    <property type="match status" value="1"/>
</dbReference>
<sequence>MVLRRLDEIRLPRGRPVLGTRRGAGDPAARRGRDGGGVSRAEHIAGQTWHGRRGAIGNGFRYGVDYVLVDAEAARIEAPAAFSRNRGGLVSLWDADHGGPRGHGRGAAWVRGVLAAHGLDLPGRVLLLAQPRVLGHVFNPVSFWLCHDAEERLCAVIAEVNNTFGDRHCYLIHHDDLRPIEAQDRLAARKIFHVSPFQPVEGGYTFRFDIRDDRVGVWIDYRAGNAEGLYATLTGRRRPLTSGGLAGMLLRRPFGSRRVLALIHWQALKLWWKGARFHPRPEPPEAEISR</sequence>
<protein>
    <submittedName>
        <fullName evidence="2">DUF1365 domain-containing protein</fullName>
    </submittedName>
</protein>
<evidence type="ECO:0000313" key="2">
    <source>
        <dbReference type="EMBL" id="RBI85579.1"/>
    </source>
</evidence>
<dbReference type="InterPro" id="IPR010775">
    <property type="entry name" value="DUF1365"/>
</dbReference>
<organism evidence="2 3">
    <name type="scientific">Rhodosalinus halophilus</name>
    <dbReference type="NCBI Taxonomy" id="2259333"/>
    <lineage>
        <taxon>Bacteria</taxon>
        <taxon>Pseudomonadati</taxon>
        <taxon>Pseudomonadota</taxon>
        <taxon>Alphaproteobacteria</taxon>
        <taxon>Rhodobacterales</taxon>
        <taxon>Paracoccaceae</taxon>
        <taxon>Rhodosalinus</taxon>
    </lineage>
</organism>
<dbReference type="PANTHER" id="PTHR33973">
    <property type="entry name" value="OS07G0153300 PROTEIN"/>
    <property type="match status" value="1"/>
</dbReference>
<keyword evidence="3" id="KW-1185">Reference proteome</keyword>
<dbReference type="Pfam" id="PF07103">
    <property type="entry name" value="DUF1365"/>
    <property type="match status" value="1"/>
</dbReference>
<dbReference type="EMBL" id="QNTQ01000006">
    <property type="protein sequence ID" value="RBI85579.1"/>
    <property type="molecule type" value="Genomic_DNA"/>
</dbReference>
<comment type="caution">
    <text evidence="2">The sequence shown here is derived from an EMBL/GenBank/DDBJ whole genome shotgun (WGS) entry which is preliminary data.</text>
</comment>
<dbReference type="Proteomes" id="UP000253370">
    <property type="component" value="Unassembled WGS sequence"/>
</dbReference>
<evidence type="ECO:0000256" key="1">
    <source>
        <dbReference type="SAM" id="MobiDB-lite"/>
    </source>
</evidence>
<reference evidence="2 3" key="1">
    <citation type="submission" date="2018-07" db="EMBL/GenBank/DDBJ databases">
        <title>Rhodosalinus sp. strain E84T genomic sequence and assembly.</title>
        <authorList>
            <person name="Liu Z.-W."/>
            <person name="Lu D.-C."/>
        </authorList>
    </citation>
    <scope>NUCLEOTIDE SEQUENCE [LARGE SCALE GENOMIC DNA]</scope>
    <source>
        <strain evidence="2 3">E84</strain>
    </source>
</reference>
<gene>
    <name evidence="2" type="ORF">DRV85_07535</name>
</gene>
<proteinExistence type="predicted"/>
<accession>A0A365U9D5</accession>